<name>A0A923PK38_9BACT</name>
<proteinExistence type="predicted"/>
<keyword evidence="2" id="KW-1185">Reference proteome</keyword>
<gene>
    <name evidence="1" type="ORF">H9S92_03265</name>
</gene>
<reference evidence="1" key="1">
    <citation type="submission" date="2020-08" db="EMBL/GenBank/DDBJ databases">
        <title>Lewinella bacteria from marine environments.</title>
        <authorList>
            <person name="Zhong Y."/>
        </authorList>
    </citation>
    <scope>NUCLEOTIDE SEQUENCE</scope>
    <source>
        <strain evidence="1">KCTC 42187</strain>
    </source>
</reference>
<dbReference type="RefSeq" id="WP_187465288.1">
    <property type="nucleotide sequence ID" value="NZ_JACSIT010000053.1"/>
</dbReference>
<protein>
    <submittedName>
        <fullName evidence="1">Uncharacterized protein</fullName>
    </submittedName>
</protein>
<sequence>MAGVEGILPPQFFPIHGFADQIRWATAVKTTTLGIDYAGIIEEQQLADFTPEGFSKVAPLGHFRAIDSVDGKLKSITVDLPDNRKLPSGIAGYRVDGTTVGGKERMIHTILQHSSGFIEVIKRKILLARGWPVGNS</sequence>
<evidence type="ECO:0000313" key="2">
    <source>
        <dbReference type="Proteomes" id="UP000650081"/>
    </source>
</evidence>
<evidence type="ECO:0000313" key="1">
    <source>
        <dbReference type="EMBL" id="MBC6993166.1"/>
    </source>
</evidence>
<organism evidence="1 2">
    <name type="scientific">Neolewinella lacunae</name>
    <dbReference type="NCBI Taxonomy" id="1517758"/>
    <lineage>
        <taxon>Bacteria</taxon>
        <taxon>Pseudomonadati</taxon>
        <taxon>Bacteroidota</taxon>
        <taxon>Saprospiria</taxon>
        <taxon>Saprospirales</taxon>
        <taxon>Lewinellaceae</taxon>
        <taxon>Neolewinella</taxon>
    </lineage>
</organism>
<dbReference type="Proteomes" id="UP000650081">
    <property type="component" value="Unassembled WGS sequence"/>
</dbReference>
<accession>A0A923PK38</accession>
<dbReference type="AlphaFoldDB" id="A0A923PK38"/>
<dbReference type="EMBL" id="JACSIT010000053">
    <property type="protein sequence ID" value="MBC6993166.1"/>
    <property type="molecule type" value="Genomic_DNA"/>
</dbReference>
<comment type="caution">
    <text evidence="1">The sequence shown here is derived from an EMBL/GenBank/DDBJ whole genome shotgun (WGS) entry which is preliminary data.</text>
</comment>